<sequence length="164" mass="18214">MADRDKKSKKKAVVADAGDIDDIFAAPKPKKRGEGEGKRAKVEEAAKRREVKEKEKVKKAKKSGEKKEKKEKKDKVAEPASSVEEVIDPSVAVVAALGRAKEARAPGKRDRKEVEEDRLWRDSRGDGDRKRTEEGYLVFKEAELGIDPEVGGTPLCPFDCDCCF</sequence>
<feature type="compositionally biased region" description="Basic and acidic residues" evidence="1">
    <location>
        <begin position="32"/>
        <end position="77"/>
    </location>
</feature>
<gene>
    <name evidence="2" type="ORF">CspeluHIS016_0701700</name>
</gene>
<organism evidence="2 3">
    <name type="scientific">Cutaneotrichosporon spelunceum</name>
    <dbReference type="NCBI Taxonomy" id="1672016"/>
    <lineage>
        <taxon>Eukaryota</taxon>
        <taxon>Fungi</taxon>
        <taxon>Dikarya</taxon>
        <taxon>Basidiomycota</taxon>
        <taxon>Agaricomycotina</taxon>
        <taxon>Tremellomycetes</taxon>
        <taxon>Trichosporonales</taxon>
        <taxon>Trichosporonaceae</taxon>
        <taxon>Cutaneotrichosporon</taxon>
    </lineage>
</organism>
<reference evidence="2" key="1">
    <citation type="journal article" date="2023" name="BMC Genomics">
        <title>Chromosome-level genome assemblies of Cutaneotrichosporon spp. (Trichosporonales, Basidiomycota) reveal imbalanced evolution between nucleotide sequences and chromosome synteny.</title>
        <authorList>
            <person name="Kobayashi Y."/>
            <person name="Kayamori A."/>
            <person name="Aoki K."/>
            <person name="Shiwa Y."/>
            <person name="Matsutani M."/>
            <person name="Fujita N."/>
            <person name="Sugita T."/>
            <person name="Iwasaki W."/>
            <person name="Tanaka N."/>
            <person name="Takashima M."/>
        </authorList>
    </citation>
    <scope>NUCLEOTIDE SEQUENCE</scope>
    <source>
        <strain evidence="2">HIS016</strain>
    </source>
</reference>
<dbReference type="AlphaFoldDB" id="A0AAD3TZ67"/>
<dbReference type="InterPro" id="IPR013885">
    <property type="entry name" value="DUF1764_euk"/>
</dbReference>
<protein>
    <recommendedName>
        <fullName evidence="4">DUF1764-domain-containing protein</fullName>
    </recommendedName>
</protein>
<dbReference type="Proteomes" id="UP001222932">
    <property type="component" value="Unassembled WGS sequence"/>
</dbReference>
<feature type="region of interest" description="Disordered" evidence="1">
    <location>
        <begin position="1"/>
        <end position="84"/>
    </location>
</feature>
<dbReference type="PANTHER" id="PTHR34066">
    <property type="entry name" value="GROWTH FACTOR 2"/>
    <property type="match status" value="1"/>
</dbReference>
<feature type="compositionally biased region" description="Basic and acidic residues" evidence="1">
    <location>
        <begin position="99"/>
        <end position="130"/>
    </location>
</feature>
<reference evidence="2" key="2">
    <citation type="submission" date="2023-06" db="EMBL/GenBank/DDBJ databases">
        <authorList>
            <person name="Kobayashi Y."/>
            <person name="Kayamori A."/>
            <person name="Aoki K."/>
            <person name="Shiwa Y."/>
            <person name="Fujita N."/>
            <person name="Sugita T."/>
            <person name="Iwasaki W."/>
            <person name="Tanaka N."/>
            <person name="Takashima M."/>
        </authorList>
    </citation>
    <scope>NUCLEOTIDE SEQUENCE</scope>
    <source>
        <strain evidence="2">HIS016</strain>
    </source>
</reference>
<evidence type="ECO:0000313" key="2">
    <source>
        <dbReference type="EMBL" id="GMK59155.1"/>
    </source>
</evidence>
<dbReference type="Pfam" id="PF08576">
    <property type="entry name" value="DUF1764"/>
    <property type="match status" value="1"/>
</dbReference>
<dbReference type="PANTHER" id="PTHR34066:SF1">
    <property type="entry name" value="DUF1764 FAMILY PROTEIN"/>
    <property type="match status" value="1"/>
</dbReference>
<keyword evidence="3" id="KW-1185">Reference proteome</keyword>
<dbReference type="EMBL" id="BTCM01000007">
    <property type="protein sequence ID" value="GMK59155.1"/>
    <property type="molecule type" value="Genomic_DNA"/>
</dbReference>
<feature type="region of interest" description="Disordered" evidence="1">
    <location>
        <begin position="98"/>
        <end position="130"/>
    </location>
</feature>
<evidence type="ECO:0000313" key="3">
    <source>
        <dbReference type="Proteomes" id="UP001222932"/>
    </source>
</evidence>
<evidence type="ECO:0000256" key="1">
    <source>
        <dbReference type="SAM" id="MobiDB-lite"/>
    </source>
</evidence>
<comment type="caution">
    <text evidence="2">The sequence shown here is derived from an EMBL/GenBank/DDBJ whole genome shotgun (WGS) entry which is preliminary data.</text>
</comment>
<evidence type="ECO:0008006" key="4">
    <source>
        <dbReference type="Google" id="ProtNLM"/>
    </source>
</evidence>
<proteinExistence type="predicted"/>
<accession>A0AAD3TZ67</accession>
<name>A0AAD3TZ67_9TREE</name>